<name>B3DXK5_METI4</name>
<proteinExistence type="inferred from homology"/>
<dbReference type="HOGENOM" id="CLU_868219_0_0_0"/>
<dbReference type="Proteomes" id="UP000009149">
    <property type="component" value="Chromosome"/>
</dbReference>
<dbReference type="Pfam" id="PF01875">
    <property type="entry name" value="Memo"/>
    <property type="match status" value="1"/>
</dbReference>
<dbReference type="PANTHER" id="PTHR11060">
    <property type="entry name" value="PROTEIN MEMO1"/>
    <property type="match status" value="1"/>
</dbReference>
<keyword evidence="2" id="KW-0560">Oxidoreductase</keyword>
<dbReference type="NCBIfam" id="TIGR04336">
    <property type="entry name" value="AmmeMemoSam_B"/>
    <property type="match status" value="1"/>
</dbReference>
<keyword evidence="2" id="KW-0223">Dioxygenase</keyword>
<protein>
    <submittedName>
        <fullName evidence="2">Predicted dioxygenase</fullName>
    </submittedName>
</protein>
<gene>
    <name evidence="2" type="ordered locus">Minf_0179</name>
</gene>
<evidence type="ECO:0000256" key="1">
    <source>
        <dbReference type="ARBA" id="ARBA00006315"/>
    </source>
</evidence>
<accession>B3DXK5</accession>
<dbReference type="GO" id="GO:0051213">
    <property type="term" value="F:dioxygenase activity"/>
    <property type="evidence" value="ECO:0007669"/>
    <property type="project" value="UniProtKB-KW"/>
</dbReference>
<evidence type="ECO:0000313" key="3">
    <source>
        <dbReference type="Proteomes" id="UP000009149"/>
    </source>
</evidence>
<organism evidence="2 3">
    <name type="scientific">Methylacidiphilum infernorum (isolate V4)</name>
    <name type="common">Methylokorus infernorum (strain V4)</name>
    <dbReference type="NCBI Taxonomy" id="481448"/>
    <lineage>
        <taxon>Bacteria</taxon>
        <taxon>Pseudomonadati</taxon>
        <taxon>Verrucomicrobiota</taxon>
        <taxon>Methylacidiphilae</taxon>
        <taxon>Methylacidiphilales</taxon>
        <taxon>Methylacidiphilaceae</taxon>
        <taxon>Methylacidiphilum (ex Ratnadevi et al. 2023)</taxon>
    </lineage>
</organism>
<dbReference type="KEGG" id="min:Minf_0179"/>
<sequence length="320" mass="37287">MMNLENIDMQNRAIYASCHGFSYPSDALACLKHFRSFFEVPGACSWPKERLTAGEKKETLAILAPHIDFQVSPKAYTYAFSPWFSMAEADFFILLGVGHHSRIEWSIDPRDYITPLGRAYNKRDLVEEINRKVDFCLTDPLAHQKEHSIEFPIVFMQALRYWMGIQKPLCFLPVLCGGLHELIIYDNGREELLRMKKLASILREILSFYKKKVGLVLSIDGCHIGPRFGHPFKVTEEMLKNTDLWEKELWRHVEEQNFEGFISHLQKEKNIRFFDGVGAIALTMEIFKDQKVSLRRTYYEQWFEGRDSSVVTFSSGYIAY</sequence>
<dbReference type="PANTHER" id="PTHR11060:SF0">
    <property type="entry name" value="PROTEIN MEMO1"/>
    <property type="match status" value="1"/>
</dbReference>
<evidence type="ECO:0000313" key="2">
    <source>
        <dbReference type="EMBL" id="ACD82239.1"/>
    </source>
</evidence>
<dbReference type="InterPro" id="IPR002737">
    <property type="entry name" value="MEMO1_fam"/>
</dbReference>
<reference evidence="2 3" key="1">
    <citation type="journal article" date="2008" name="Biol. Direct">
        <title>Complete genome sequence of the extremely acidophilic methanotroph isolate V4, Methylacidiphilum infernorum, a representative of the bacterial phylum Verrucomicrobia.</title>
        <authorList>
            <person name="Hou S."/>
            <person name="Makarova K.S."/>
            <person name="Saw J.H."/>
            <person name="Senin P."/>
            <person name="Ly B.V."/>
            <person name="Zhou Z."/>
            <person name="Ren Y."/>
            <person name="Wang J."/>
            <person name="Galperin M.Y."/>
            <person name="Omelchenko M.V."/>
            <person name="Wolf Y.I."/>
            <person name="Yutin N."/>
            <person name="Koonin E.V."/>
            <person name="Stott M.B."/>
            <person name="Mountain B.W."/>
            <person name="Crowe M.A."/>
            <person name="Smirnova A.V."/>
            <person name="Dunfield P.F."/>
            <person name="Feng L."/>
            <person name="Wang L."/>
            <person name="Alam M."/>
        </authorList>
    </citation>
    <scope>NUCLEOTIDE SEQUENCE [LARGE SCALE GENOMIC DNA]</scope>
    <source>
        <strain evidence="3">Isolate V4</strain>
    </source>
</reference>
<dbReference type="AlphaFoldDB" id="B3DXK5"/>
<dbReference type="eggNOG" id="COG1355">
    <property type="taxonomic scope" value="Bacteria"/>
</dbReference>
<dbReference type="Gene3D" id="3.40.830.10">
    <property type="entry name" value="LigB-like"/>
    <property type="match status" value="1"/>
</dbReference>
<dbReference type="CDD" id="cd07361">
    <property type="entry name" value="MEMO_like"/>
    <property type="match status" value="1"/>
</dbReference>
<dbReference type="EMBL" id="CP000975">
    <property type="protein sequence ID" value="ACD82239.1"/>
    <property type="molecule type" value="Genomic_DNA"/>
</dbReference>
<dbReference type="STRING" id="481448.Minf_0179"/>
<comment type="similarity">
    <text evidence="1">Belongs to the MEMO1 family.</text>
</comment>